<evidence type="ECO:0000313" key="4">
    <source>
        <dbReference type="Proteomes" id="UP001325479"/>
    </source>
</evidence>
<dbReference type="InterPro" id="IPR029033">
    <property type="entry name" value="His_PPase_superfam"/>
</dbReference>
<dbReference type="RefSeq" id="WP_114808917.1">
    <property type="nucleotide sequence ID" value="NZ_CP139965.1"/>
</dbReference>
<dbReference type="Pfam" id="PF00300">
    <property type="entry name" value="His_Phos_1"/>
    <property type="match status" value="1"/>
</dbReference>
<dbReference type="InterPro" id="IPR013078">
    <property type="entry name" value="His_Pase_superF_clade-1"/>
</dbReference>
<evidence type="ECO:0000256" key="1">
    <source>
        <dbReference type="ARBA" id="ARBA00022801"/>
    </source>
</evidence>
<dbReference type="Gene3D" id="3.40.50.1240">
    <property type="entry name" value="Phosphoglycerate mutase-like"/>
    <property type="match status" value="1"/>
</dbReference>
<dbReference type="Proteomes" id="UP001325479">
    <property type="component" value="Chromosome"/>
</dbReference>
<accession>A0ABZ0WI08</accession>
<gene>
    <name evidence="3" type="primary">cobC</name>
    <name evidence="3" type="ORF">U0042_23395</name>
</gene>
<dbReference type="InterPro" id="IPR017578">
    <property type="entry name" value="Ribazole_CobC"/>
</dbReference>
<keyword evidence="4" id="KW-1185">Reference proteome</keyword>
<dbReference type="PANTHER" id="PTHR46517">
    <property type="entry name" value="FRUCTOSE-2,6-BISPHOSPHATASE TIGAR"/>
    <property type="match status" value="1"/>
</dbReference>
<dbReference type="PANTHER" id="PTHR46517:SF1">
    <property type="entry name" value="FRUCTOSE-2,6-BISPHOSPHATASE TIGAR"/>
    <property type="match status" value="1"/>
</dbReference>
<dbReference type="EC" id="3.1.3.73" evidence="2"/>
<dbReference type="EMBL" id="CP139965">
    <property type="protein sequence ID" value="WQD76989.1"/>
    <property type="molecule type" value="Genomic_DNA"/>
</dbReference>
<sequence length="207" mass="22187">MDLVLIRHPAVAVEPGVCYGNSDVPLAADAATSAAALTSRLAALDAPPPHVLFTSPLSRCAHVAHVLAMNAGCDLRTDARLAEMHFGAWELQRWDAIDRAALDAWAADFEHAREHGGESVVQFTTRVSAWFDASVDAGSAREHTVQPAAQSTALWAVTHAGVIRAIASRVLGLPLAHCMKWPLALPAVVWLRGDALDSPWALVRWNV</sequence>
<evidence type="ECO:0000313" key="3">
    <source>
        <dbReference type="EMBL" id="WQD76989.1"/>
    </source>
</evidence>
<dbReference type="SMART" id="SM00855">
    <property type="entry name" value="PGAM"/>
    <property type="match status" value="1"/>
</dbReference>
<dbReference type="NCBIfam" id="TIGR03162">
    <property type="entry name" value="ribazole_cobC"/>
    <property type="match status" value="1"/>
</dbReference>
<evidence type="ECO:0000256" key="2">
    <source>
        <dbReference type="NCBIfam" id="TIGR03162"/>
    </source>
</evidence>
<dbReference type="SUPFAM" id="SSF53254">
    <property type="entry name" value="Phosphoglycerate mutase-like"/>
    <property type="match status" value="1"/>
</dbReference>
<proteinExistence type="predicted"/>
<protein>
    <recommendedName>
        <fullName evidence="2">Alpha-ribazole phosphatase</fullName>
        <ecNumber evidence="2">3.1.3.73</ecNumber>
    </recommendedName>
</protein>
<organism evidence="3 4">
    <name type="scientific">Paraburkholderia kururiensis</name>
    <dbReference type="NCBI Taxonomy" id="984307"/>
    <lineage>
        <taxon>Bacteria</taxon>
        <taxon>Pseudomonadati</taxon>
        <taxon>Pseudomonadota</taxon>
        <taxon>Betaproteobacteria</taxon>
        <taxon>Burkholderiales</taxon>
        <taxon>Burkholderiaceae</taxon>
        <taxon>Paraburkholderia</taxon>
    </lineage>
</organism>
<dbReference type="InterPro" id="IPR051695">
    <property type="entry name" value="Phosphoglycerate_Mutase"/>
</dbReference>
<reference evidence="3 4" key="1">
    <citation type="submission" date="2023-12" db="EMBL/GenBank/DDBJ databases">
        <title>Genome sequencing and assembly of bacterial species from a model synthetic community.</title>
        <authorList>
            <person name="Hogle S.L."/>
        </authorList>
    </citation>
    <scope>NUCLEOTIDE SEQUENCE [LARGE SCALE GENOMIC DNA]</scope>
    <source>
        <strain evidence="3 4">HAMBI 2494</strain>
    </source>
</reference>
<keyword evidence="1" id="KW-0378">Hydrolase</keyword>
<name>A0ABZ0WI08_9BURK</name>